<dbReference type="Proteomes" id="UP000198806">
    <property type="component" value="Unassembled WGS sequence"/>
</dbReference>
<evidence type="ECO:0000313" key="3">
    <source>
        <dbReference type="Proteomes" id="UP000198806"/>
    </source>
</evidence>
<dbReference type="STRING" id="1527.SAMN04489757_104118"/>
<dbReference type="InterPro" id="IPR010897">
    <property type="entry name" value="Spore_II_P"/>
</dbReference>
<organism evidence="2 3">
    <name type="scientific">Anaerocolumna aminovalerica</name>
    <dbReference type="NCBI Taxonomy" id="1527"/>
    <lineage>
        <taxon>Bacteria</taxon>
        <taxon>Bacillati</taxon>
        <taxon>Bacillota</taxon>
        <taxon>Clostridia</taxon>
        <taxon>Lachnospirales</taxon>
        <taxon>Lachnospiraceae</taxon>
        <taxon>Anaerocolumna</taxon>
    </lineage>
</organism>
<protein>
    <submittedName>
        <fullName evidence="2">Stage II sporulation protein P</fullName>
    </submittedName>
</protein>
<feature type="transmembrane region" description="Helical" evidence="1">
    <location>
        <begin position="12"/>
        <end position="30"/>
    </location>
</feature>
<dbReference type="AlphaFoldDB" id="A0A1I5CYG3"/>
<name>A0A1I5CYG3_9FIRM</name>
<proteinExistence type="predicted"/>
<dbReference type="Pfam" id="PF07454">
    <property type="entry name" value="SpoIIP"/>
    <property type="match status" value="1"/>
</dbReference>
<keyword evidence="3" id="KW-1185">Reference proteome</keyword>
<keyword evidence="1" id="KW-0472">Membrane</keyword>
<dbReference type="RefSeq" id="WP_170847877.1">
    <property type="nucleotide sequence ID" value="NZ_BAABFM010000079.1"/>
</dbReference>
<evidence type="ECO:0000313" key="2">
    <source>
        <dbReference type="EMBL" id="SFN91998.1"/>
    </source>
</evidence>
<accession>A0A1I5CYG3</accession>
<dbReference type="NCBIfam" id="TIGR02867">
    <property type="entry name" value="spore_II_P"/>
    <property type="match status" value="1"/>
</dbReference>
<reference evidence="2 3" key="1">
    <citation type="submission" date="2016-10" db="EMBL/GenBank/DDBJ databases">
        <authorList>
            <person name="de Groot N.N."/>
        </authorList>
    </citation>
    <scope>NUCLEOTIDE SEQUENCE [LARGE SCALE GENOMIC DNA]</scope>
    <source>
        <strain evidence="2 3">DSM 1283</strain>
    </source>
</reference>
<gene>
    <name evidence="2" type="ORF">SAMN04489757_104118</name>
</gene>
<keyword evidence="1" id="KW-0812">Transmembrane</keyword>
<keyword evidence="1" id="KW-1133">Transmembrane helix</keyword>
<sequence length="466" mass="52721">MKKCSRYRKARLFHITVWGLIVFLSIRLIIQCIQIFGAELNTDSRTPVENKLISSLCNYMMQSNIPIADYVINDGKDNKQNNFILNAMAGISPINRYVAENADSNHYIEEDHDSGVLANGDLKFSDEVYMAILNENKKKLLDDSNGTNEDSDMDSEAAMTNPQNLMPIDIINGDVYLEQGDTGNLILNESNNTKNKINAKETLGKINGQYFTLENLLNRSFLYNNFYITDGSTKVDDKMFDAKKLLGKDMTIKQKSEKPQILIYHTHSRETFIDSREGVEDDTIVGLGAYLTKVLTEKYGYNVIHDKTHYDIVDGKLDRNLAYNCAKPGIEKILEYNPSIEVVIDLHRDGVNSDAKRVSTINGKEVAQLMFFNGLSANSKGEKISYLDNPYTQDNLAFSLQLQLAGRELYPGLMYKNYLKAYRYNMHLRPKSLLVETGTQNNTLGEAKNAMDLLADILDQVLTGKQ</sequence>
<evidence type="ECO:0000256" key="1">
    <source>
        <dbReference type="SAM" id="Phobius"/>
    </source>
</evidence>
<dbReference type="EMBL" id="FOWD01000004">
    <property type="protein sequence ID" value="SFN91998.1"/>
    <property type="molecule type" value="Genomic_DNA"/>
</dbReference>